<comment type="caution">
    <text evidence="2">The sequence shown here is derived from an EMBL/GenBank/DDBJ whole genome shotgun (WGS) entry which is preliminary data.</text>
</comment>
<dbReference type="EMBL" id="BSXT01019211">
    <property type="protein sequence ID" value="GMG18066.1"/>
    <property type="molecule type" value="Genomic_DNA"/>
</dbReference>
<feature type="compositionally biased region" description="Basic and acidic residues" evidence="1">
    <location>
        <begin position="71"/>
        <end position="91"/>
    </location>
</feature>
<feature type="region of interest" description="Disordered" evidence="1">
    <location>
        <begin position="215"/>
        <end position="238"/>
    </location>
</feature>
<dbReference type="AlphaFoldDB" id="A0A9W7DBN4"/>
<feature type="compositionally biased region" description="Polar residues" evidence="1">
    <location>
        <begin position="60"/>
        <end position="69"/>
    </location>
</feature>
<name>A0A9W7DBN4_9STRA</name>
<dbReference type="Proteomes" id="UP001165121">
    <property type="component" value="Unassembled WGS sequence"/>
</dbReference>
<keyword evidence="3" id="KW-1185">Reference proteome</keyword>
<evidence type="ECO:0000313" key="3">
    <source>
        <dbReference type="Proteomes" id="UP001165121"/>
    </source>
</evidence>
<sequence length="291" mass="31333">MGMGMPWLARHDPEIDWAKRTIVRFRSSGATESDGPVGAARSHRGACDPPAEAARGVTASDLSARTLTTERVVREKCEPNQKTKIRSDSRGSRGVKSDAVVSTVVDTQVEREEPVTEDSELDASAPGADAIGPNSEERSAVRRRGNRDASAPGADSASGAGGCKRPAPVRARVQPDSMTKWYTIKQGLIACARGLTPPAIKRKICPRLGLDKSRYTESGSAREANESSCASLGQGPEYYKQCLPGRRSDWSRPSRPECLDEYGYWSPVSEDGAREPSDASVGVDFTSSYEL</sequence>
<feature type="region of interest" description="Disordered" evidence="1">
    <location>
        <begin position="28"/>
        <end position="177"/>
    </location>
</feature>
<feature type="region of interest" description="Disordered" evidence="1">
    <location>
        <begin position="266"/>
        <end position="291"/>
    </location>
</feature>
<dbReference type="OrthoDB" id="10369225at2759"/>
<gene>
    <name evidence="2" type="ORF">Pfra01_003053300</name>
</gene>
<feature type="compositionally biased region" description="Low complexity" evidence="1">
    <location>
        <begin position="148"/>
        <end position="158"/>
    </location>
</feature>
<accession>A0A9W7DBN4</accession>
<evidence type="ECO:0000313" key="2">
    <source>
        <dbReference type="EMBL" id="GMG18066.1"/>
    </source>
</evidence>
<proteinExistence type="predicted"/>
<reference evidence="2" key="1">
    <citation type="submission" date="2023-04" db="EMBL/GenBank/DDBJ databases">
        <title>Phytophthora fragariaefolia NBRC 109709.</title>
        <authorList>
            <person name="Ichikawa N."/>
            <person name="Sato H."/>
            <person name="Tonouchi N."/>
        </authorList>
    </citation>
    <scope>NUCLEOTIDE SEQUENCE</scope>
    <source>
        <strain evidence="2">NBRC 109709</strain>
    </source>
</reference>
<protein>
    <submittedName>
        <fullName evidence="2">Unnamed protein product</fullName>
    </submittedName>
</protein>
<evidence type="ECO:0000256" key="1">
    <source>
        <dbReference type="SAM" id="MobiDB-lite"/>
    </source>
</evidence>
<organism evidence="2 3">
    <name type="scientific">Phytophthora fragariaefolia</name>
    <dbReference type="NCBI Taxonomy" id="1490495"/>
    <lineage>
        <taxon>Eukaryota</taxon>
        <taxon>Sar</taxon>
        <taxon>Stramenopiles</taxon>
        <taxon>Oomycota</taxon>
        <taxon>Peronosporomycetes</taxon>
        <taxon>Peronosporales</taxon>
        <taxon>Peronosporaceae</taxon>
        <taxon>Phytophthora</taxon>
    </lineage>
</organism>